<comment type="caution">
    <text evidence="1">The sequence shown here is derived from an EMBL/GenBank/DDBJ whole genome shotgun (WGS) entry which is preliminary data.</text>
</comment>
<gene>
    <name evidence="1" type="ORF">L6164_021183</name>
</gene>
<proteinExistence type="predicted"/>
<accession>A0ACB9MY72</accession>
<keyword evidence="2" id="KW-1185">Reference proteome</keyword>
<reference evidence="1 2" key="1">
    <citation type="journal article" date="2022" name="DNA Res.">
        <title>Chromosomal-level genome assembly of the orchid tree Bauhinia variegata (Leguminosae; Cercidoideae) supports the allotetraploid origin hypothesis of Bauhinia.</title>
        <authorList>
            <person name="Zhong Y."/>
            <person name="Chen Y."/>
            <person name="Zheng D."/>
            <person name="Pang J."/>
            <person name="Liu Y."/>
            <person name="Luo S."/>
            <person name="Meng S."/>
            <person name="Qian L."/>
            <person name="Wei D."/>
            <person name="Dai S."/>
            <person name="Zhou R."/>
        </authorList>
    </citation>
    <scope>NUCLEOTIDE SEQUENCE [LARGE SCALE GENOMIC DNA]</scope>
    <source>
        <strain evidence="1">BV-YZ2020</strain>
    </source>
</reference>
<evidence type="ECO:0000313" key="1">
    <source>
        <dbReference type="EMBL" id="KAI4328860.1"/>
    </source>
</evidence>
<organism evidence="1 2">
    <name type="scientific">Bauhinia variegata</name>
    <name type="common">Purple orchid tree</name>
    <name type="synonym">Phanera variegata</name>
    <dbReference type="NCBI Taxonomy" id="167791"/>
    <lineage>
        <taxon>Eukaryota</taxon>
        <taxon>Viridiplantae</taxon>
        <taxon>Streptophyta</taxon>
        <taxon>Embryophyta</taxon>
        <taxon>Tracheophyta</taxon>
        <taxon>Spermatophyta</taxon>
        <taxon>Magnoliopsida</taxon>
        <taxon>eudicotyledons</taxon>
        <taxon>Gunneridae</taxon>
        <taxon>Pentapetalae</taxon>
        <taxon>rosids</taxon>
        <taxon>fabids</taxon>
        <taxon>Fabales</taxon>
        <taxon>Fabaceae</taxon>
        <taxon>Cercidoideae</taxon>
        <taxon>Cercideae</taxon>
        <taxon>Bauhiniinae</taxon>
        <taxon>Bauhinia</taxon>
    </lineage>
</organism>
<dbReference type="Proteomes" id="UP000828941">
    <property type="component" value="Chromosome 8"/>
</dbReference>
<dbReference type="EMBL" id="CM039433">
    <property type="protein sequence ID" value="KAI4328860.1"/>
    <property type="molecule type" value="Genomic_DNA"/>
</dbReference>
<protein>
    <submittedName>
        <fullName evidence="1">Uncharacterized protein</fullName>
    </submittedName>
</protein>
<name>A0ACB9MY72_BAUVA</name>
<sequence length="273" mass="30562">MKSSQLEKSDVTEPATQEFLQAAGEGLADDISTETQVEEQQQPLEKQGEVQSSEEVKVESWKDDKLNEEALMDIEVKSGEDVDNGNEQFSAIPELQSVPSLSGTPVEANDFYDIQSQPADRRIDPEMDAPMKDVEMDNKALVEKVTLQDQQLENGNMVDGHALDANAETSTKEKDKAILPVSEELRLAEQNKGLDGDKQLIEENKKLREMTNKLLEAGNQQLNVISDLTGRVKDLEKKLARKRRLRTKRYRPATSCMKSSNDLSQVKSVRVAM</sequence>
<evidence type="ECO:0000313" key="2">
    <source>
        <dbReference type="Proteomes" id="UP000828941"/>
    </source>
</evidence>